<dbReference type="EMBL" id="CP060790">
    <property type="protein sequence ID" value="QNP61370.1"/>
    <property type="molecule type" value="Genomic_DNA"/>
</dbReference>
<evidence type="ECO:0000256" key="1">
    <source>
        <dbReference type="SAM" id="SignalP"/>
    </source>
</evidence>
<protein>
    <submittedName>
        <fullName evidence="2">Transporter</fullName>
    </submittedName>
</protein>
<keyword evidence="3" id="KW-1185">Reference proteome</keyword>
<dbReference type="InterPro" id="IPR025737">
    <property type="entry name" value="FApF"/>
</dbReference>
<proteinExistence type="predicted"/>
<dbReference type="AlphaFoldDB" id="A0A7H0HLF4"/>
<accession>A0A7H0HLF4</accession>
<dbReference type="Pfam" id="PF13557">
    <property type="entry name" value="Phenol_MetA_deg"/>
    <property type="match status" value="1"/>
</dbReference>
<dbReference type="Proteomes" id="UP000516057">
    <property type="component" value="Chromosome"/>
</dbReference>
<reference evidence="2 3" key="1">
    <citation type="submission" date="2020-08" db="EMBL/GenBank/DDBJ databases">
        <title>Genome sequence of Acidovorax monticola KACC 19171T.</title>
        <authorList>
            <person name="Hyun D.-W."/>
            <person name="Bae J.-W."/>
        </authorList>
    </citation>
    <scope>NUCLEOTIDE SEQUENCE [LARGE SCALE GENOMIC DNA]</scope>
    <source>
        <strain evidence="2 3">KACC 19171</strain>
    </source>
</reference>
<evidence type="ECO:0000313" key="3">
    <source>
        <dbReference type="Proteomes" id="UP000516057"/>
    </source>
</evidence>
<dbReference type="KEGG" id="amon:H9L24_14220"/>
<name>A0A7H0HLF4_9BURK</name>
<evidence type="ECO:0000313" key="2">
    <source>
        <dbReference type="EMBL" id="QNP61370.1"/>
    </source>
</evidence>
<gene>
    <name evidence="2" type="ORF">H9L24_14220</name>
</gene>
<keyword evidence="1" id="KW-0732">Signal</keyword>
<sequence>MHKHMAIAVLALAGALAGPAARADGHYVPGVEGLQAASVPPPGVYYLGYLVNYQMDRFRAPGTSDNLPGHNRGTVTALANRFVWITPHQLLGADYGMEAIVPVMRTSLTVNAAGISDTRSGVGDVYLGPLVLGWHGPQWDAVAAAGVWVDSGSTGHPASPGKGFQSTMLTGGLTYYFDGAKTVSGSALMRFERNGKTDAGFRPGNQVTLEWGLGKSFGAWQAGLVGYSQWQTSDDSGPGASTHRASRHALGAELVYPVPGAALFLKGALYQELRAEAGTGAQPKGSLLRFTLVKAF</sequence>
<feature type="chain" id="PRO_5028934736" evidence="1">
    <location>
        <begin position="24"/>
        <end position="296"/>
    </location>
</feature>
<feature type="signal peptide" evidence="1">
    <location>
        <begin position="1"/>
        <end position="23"/>
    </location>
</feature>
<organism evidence="2 3">
    <name type="scientific">Paenacidovorax monticola</name>
    <dbReference type="NCBI Taxonomy" id="1926868"/>
    <lineage>
        <taxon>Bacteria</taxon>
        <taxon>Pseudomonadati</taxon>
        <taxon>Pseudomonadota</taxon>
        <taxon>Betaproteobacteria</taxon>
        <taxon>Burkholderiales</taxon>
        <taxon>Comamonadaceae</taxon>
        <taxon>Paenacidovorax</taxon>
    </lineage>
</organism>